<protein>
    <submittedName>
        <fullName evidence="1">Uncharacterized protein</fullName>
    </submittedName>
</protein>
<evidence type="ECO:0000313" key="1">
    <source>
        <dbReference type="EMBL" id="SAL74813.1"/>
    </source>
</evidence>
<sequence length="94" mass="10338">MSDAVQPIDPATLSRKQKLAIIYRHEHRDYKGKAGPQWGKHAGEKTIMVNENGGSVLTLLETLSDEQIADKLPYALKLEAKRLAKAAAEKAGKQ</sequence>
<dbReference type="AlphaFoldDB" id="A0A158K256"/>
<reference evidence="1 2" key="1">
    <citation type="submission" date="2016-01" db="EMBL/GenBank/DDBJ databases">
        <authorList>
            <person name="Oliw E.H."/>
        </authorList>
    </citation>
    <scope>NUCLEOTIDE SEQUENCE [LARGE SCALE GENOMIC DNA]</scope>
    <source>
        <strain evidence="1">LMG 27134</strain>
    </source>
</reference>
<proteinExistence type="predicted"/>
<evidence type="ECO:0000313" key="2">
    <source>
        <dbReference type="Proteomes" id="UP000054683"/>
    </source>
</evidence>
<dbReference type="OrthoDB" id="9010473at2"/>
<dbReference type="RefSeq" id="WP_062093193.1">
    <property type="nucleotide sequence ID" value="NZ_FCOK02000172.1"/>
</dbReference>
<gene>
    <name evidence="1" type="ORF">AWB69_09244</name>
</gene>
<organism evidence="1 2">
    <name type="scientific">Caballeronia udeis</name>
    <dbReference type="NCBI Taxonomy" id="1232866"/>
    <lineage>
        <taxon>Bacteria</taxon>
        <taxon>Pseudomonadati</taxon>
        <taxon>Pseudomonadota</taxon>
        <taxon>Betaproteobacteria</taxon>
        <taxon>Burkholderiales</taxon>
        <taxon>Burkholderiaceae</taxon>
        <taxon>Caballeronia</taxon>
    </lineage>
</organism>
<dbReference type="Proteomes" id="UP000054683">
    <property type="component" value="Unassembled WGS sequence"/>
</dbReference>
<dbReference type="EMBL" id="FCOK02000172">
    <property type="protein sequence ID" value="SAL74813.1"/>
    <property type="molecule type" value="Genomic_DNA"/>
</dbReference>
<name>A0A158K256_9BURK</name>
<accession>A0A158K256</accession>